<name>A0ABD2NIZ8_9CUCU</name>
<feature type="compositionally biased region" description="Polar residues" evidence="6">
    <location>
        <begin position="248"/>
        <end position="271"/>
    </location>
</feature>
<feature type="compositionally biased region" description="Basic and acidic residues" evidence="6">
    <location>
        <begin position="196"/>
        <end position="205"/>
    </location>
</feature>
<feature type="region of interest" description="Disordered" evidence="6">
    <location>
        <begin position="1"/>
        <end position="68"/>
    </location>
</feature>
<feature type="compositionally biased region" description="Low complexity" evidence="6">
    <location>
        <begin position="275"/>
        <end position="288"/>
    </location>
</feature>
<keyword evidence="5" id="KW-0931">ER-Golgi transport</keyword>
<feature type="compositionally biased region" description="Basic and acidic residues" evidence="6">
    <location>
        <begin position="1605"/>
        <end position="1625"/>
    </location>
</feature>
<evidence type="ECO:0000256" key="4">
    <source>
        <dbReference type="ARBA" id="ARBA00022824"/>
    </source>
</evidence>
<feature type="compositionally biased region" description="Low complexity" evidence="6">
    <location>
        <begin position="408"/>
        <end position="420"/>
    </location>
</feature>
<feature type="region of interest" description="Disordered" evidence="6">
    <location>
        <begin position="916"/>
        <end position="950"/>
    </location>
</feature>
<evidence type="ECO:0000313" key="9">
    <source>
        <dbReference type="Proteomes" id="UP001516400"/>
    </source>
</evidence>
<feature type="compositionally biased region" description="Polar residues" evidence="6">
    <location>
        <begin position="1559"/>
        <end position="1585"/>
    </location>
</feature>
<comment type="subcellular location">
    <subcellularLocation>
        <location evidence="1">Endoplasmic reticulum</location>
    </subcellularLocation>
</comment>
<feature type="region of interest" description="Disordered" evidence="6">
    <location>
        <begin position="1485"/>
        <end position="1507"/>
    </location>
</feature>
<feature type="region of interest" description="Disordered" evidence="6">
    <location>
        <begin position="1682"/>
        <end position="1710"/>
    </location>
</feature>
<sequence>MSWLKRRSQNNTPSPAPTAHPTDPVPMYNPNQANQWQPNNWYQQQQQQQQQHQQQQQQHAPGQHQQGYWEQSVYTDQPNQQLYQNAQQFQRYQNQNTMYENTVHQQQPNQQTYGNLQYSQQYNTQNNSLQTVPLQQTETDTWGNWGWGDEDNSNVQNTQSVQPKQQVKSGNELSSNLANDESWNWSVEEPGNQLKENIRDDIPAKDSMDLFPKMGKLATMGAGDQGNADEIIGSLPPPAATGRRNKLETPQWSMDSQLSQESSDDILQTSESDNHLVSSSTVSHSPLSGLDNLHPMKEDLTTDNVLNPIYQHIENREIIRNDHDQDLNQSQLSTRPPSFPPVGSAFVASQEDPKMPYNRASNSSHKNPISAVPTTQFSARQNAYAPSFAQSVNLETVPDNSEHPDVASSNSSGKLSGLSSPPQRTNQLQNWQDNNEAPMNDRNQYLETGQLSDANQHSFSANVEPESMGLLTNQEDTLPPPGLRRMVLGQIEQQESSGNLENFSDEPPPGLSRMVLGQNESNSNPSTVENDVSNSFEPLSPPEGLRRMVPGESSSPENSLRQPTFQSENPNIDDSDLEFNQVPQLRSATIGADTPPASSIPVTTQSNLSSSNRSETIGAADSSEKSRGSSISPANARKSTRKPMDKKFDGHRSEFIEGQTVESGMSSVVAGIRNLAVGENSTDENNEISSKSEPRRKLSRQDTSESENDKRGKSPRERKDRRFKGDRRERDHFSPDLTRDRRSDRRKYKDRHYSKDDDGDYFSDGDRDNTNKDRDHDKKYYSLRKDKDRDRRRRESPREYEKERRKRDDYYHHRYDSYENEERSRPSSRSDSMHDSMYRGDRRLDKDMRDRKRDRPRDRDKHRRSRDSYNPYAQGYASFDPYNPYYQQYQYQYYENLRRTNPQAYAEIYRKYYQQHSSRHPPMYGADDRSSVHSGRSSANEELTKDRFTRQSYYSQSSMQYMGGYYPRDSKPSSISGHYDLDESSFVRQKDHTDSYILEDATNKLGRVTPAKFITAHTKASIATGRMVKILPNYPQDGQLALVELVSLETYLQKDDEYKELANYPGPLIKAVTHKKTVIEYCESKVRNAGSNLDICDADSYILMWDFLILLLRQNGKVVGTDIAELLLKSRTTEFPVRPSSALSNLSANTGDIAPISESSNPQLSEGLNGFSISTLKEEEVTNKFREYLLYGSDQEALEWAMKHGLWGHALFLASKLGKRVYSNVMVRFANGLTLNDPLQTLYQLLSGRMPAAVTSVADEKWGDWKPHLAMILSNSSLQPELNRKAITALGDTLMVRGSLYAAQFCYLMAEVGFGRYGSDNAKVVLLGSNHNKPFAHFATNEAIHMTEIYEYACSLNDPEFALPELQAYKYLLATRLADRGLLEKSLAYLEKIALYITANPSQVQCSLVNNVWNLADRLKYYDPLVAVDDDENCDNGLDNKSDNLWLKNLKMVQNDINAGLITSVDNYTNNDLTLVDQNQSMLDPNQQEAWQHSQPSYGTQYQSDASQLHWQPEQLIQLQPPQDNHQQADMQPEGYPSLYQEQQQYWPSQQQQQQQQQWDLPSVQSNTETFDQDQQNYYGSTNTQNEDHERPQISMPNQQSKGKSIFDDEPLPHEKNQKVKEPPAKTDGSNQQKQNSSGWFGGIFSRLALKPKNQMKLPDDKNPTIVWDQEKKRWVNLDEDNNVSTNDVKPPPKLTDMKPVTAKPPLPQGTINNNLMNTTQGYANPASFNDSRNAMNVSTQPGQVPLVDSSVQQMQGVPENTQGNIFKLQKSRNLKKSYIDVFNPGGVAKAAPAPNVAGFPTTNAIPQMNFFVPQPVNDPNVPTNFLTQGTQVIQPQHDDSAQLSRWSSASSLSKEVQYYMRHKPSHPVR</sequence>
<evidence type="ECO:0000256" key="5">
    <source>
        <dbReference type="ARBA" id="ARBA00022892"/>
    </source>
</evidence>
<keyword evidence="3" id="KW-0813">Transport</keyword>
<gene>
    <name evidence="8" type="ORF">HHI36_016197</name>
</gene>
<keyword evidence="9" id="KW-1185">Reference proteome</keyword>
<dbReference type="Proteomes" id="UP001516400">
    <property type="component" value="Unassembled WGS sequence"/>
</dbReference>
<accession>A0ABD2NIZ8</accession>
<dbReference type="InterPro" id="IPR024298">
    <property type="entry name" value="Sec16_Sec23-bd"/>
</dbReference>
<dbReference type="PANTHER" id="PTHR13402:SF6">
    <property type="entry name" value="SECRETORY 16, ISOFORM I"/>
    <property type="match status" value="1"/>
</dbReference>
<comment type="caution">
    <text evidence="8">The sequence shown here is derived from an EMBL/GenBank/DDBJ whole genome shotgun (WGS) entry which is preliminary data.</text>
</comment>
<feature type="compositionally biased region" description="Basic and acidic residues" evidence="6">
    <location>
        <begin position="831"/>
        <end position="859"/>
    </location>
</feature>
<feature type="compositionally biased region" description="Low complexity" evidence="6">
    <location>
        <begin position="1543"/>
        <end position="1558"/>
    </location>
</feature>
<dbReference type="Pfam" id="PF12931">
    <property type="entry name" value="TPR_Sec16"/>
    <property type="match status" value="1"/>
</dbReference>
<feature type="region of interest" description="Disordered" evidence="6">
    <location>
        <begin position="495"/>
        <end position="881"/>
    </location>
</feature>
<protein>
    <recommendedName>
        <fullName evidence="7">Sec16 Sec23-binding domain-containing protein</fullName>
    </recommendedName>
</protein>
<feature type="compositionally biased region" description="Polar residues" evidence="6">
    <location>
        <begin position="1628"/>
        <end position="1639"/>
    </location>
</feature>
<evidence type="ECO:0000259" key="7">
    <source>
        <dbReference type="Pfam" id="PF12931"/>
    </source>
</evidence>
<feature type="compositionally biased region" description="Basic and acidic residues" evidence="6">
    <location>
        <begin position="642"/>
        <end position="655"/>
    </location>
</feature>
<feature type="region of interest" description="Disordered" evidence="6">
    <location>
        <begin position="225"/>
        <end position="289"/>
    </location>
</feature>
<dbReference type="PANTHER" id="PTHR13402">
    <property type="entry name" value="RGPR-RELATED"/>
    <property type="match status" value="1"/>
</dbReference>
<feature type="compositionally biased region" description="Polar residues" evidence="6">
    <location>
        <begin position="153"/>
        <end position="185"/>
    </location>
</feature>
<feature type="compositionally biased region" description="Polar residues" evidence="6">
    <location>
        <begin position="552"/>
        <end position="570"/>
    </location>
</feature>
<organism evidence="8 9">
    <name type="scientific">Cryptolaemus montrouzieri</name>
    <dbReference type="NCBI Taxonomy" id="559131"/>
    <lineage>
        <taxon>Eukaryota</taxon>
        <taxon>Metazoa</taxon>
        <taxon>Ecdysozoa</taxon>
        <taxon>Arthropoda</taxon>
        <taxon>Hexapoda</taxon>
        <taxon>Insecta</taxon>
        <taxon>Pterygota</taxon>
        <taxon>Neoptera</taxon>
        <taxon>Endopterygota</taxon>
        <taxon>Coleoptera</taxon>
        <taxon>Polyphaga</taxon>
        <taxon>Cucujiformia</taxon>
        <taxon>Coccinelloidea</taxon>
        <taxon>Coccinellidae</taxon>
        <taxon>Scymninae</taxon>
        <taxon>Scymnini</taxon>
        <taxon>Cryptolaemus</taxon>
    </lineage>
</organism>
<feature type="region of interest" description="Disordered" evidence="6">
    <location>
        <begin position="146"/>
        <end position="205"/>
    </location>
</feature>
<evidence type="ECO:0000256" key="6">
    <source>
        <dbReference type="SAM" id="MobiDB-lite"/>
    </source>
</evidence>
<dbReference type="EMBL" id="JABFTP020000124">
    <property type="protein sequence ID" value="KAL3278661.1"/>
    <property type="molecule type" value="Genomic_DNA"/>
</dbReference>
<dbReference type="GO" id="GO:0005783">
    <property type="term" value="C:endoplasmic reticulum"/>
    <property type="evidence" value="ECO:0007669"/>
    <property type="project" value="UniProtKB-SubCell"/>
</dbReference>
<keyword evidence="4" id="KW-0256">Endoplasmic reticulum</keyword>
<feature type="compositionally biased region" description="Polar residues" evidence="6">
    <location>
        <begin position="932"/>
        <end position="941"/>
    </location>
</feature>
<feature type="compositionally biased region" description="Polar residues" evidence="6">
    <location>
        <begin position="421"/>
        <end position="441"/>
    </location>
</feature>
<feature type="compositionally biased region" description="Basic and acidic residues" evidence="6">
    <location>
        <begin position="690"/>
        <end position="720"/>
    </location>
</feature>
<reference evidence="8 9" key="1">
    <citation type="journal article" date="2021" name="BMC Biol.">
        <title>Horizontally acquired antibacterial genes associated with adaptive radiation of ladybird beetles.</title>
        <authorList>
            <person name="Li H.S."/>
            <person name="Tang X.F."/>
            <person name="Huang Y.H."/>
            <person name="Xu Z.Y."/>
            <person name="Chen M.L."/>
            <person name="Du X.Y."/>
            <person name="Qiu B.Y."/>
            <person name="Chen P.T."/>
            <person name="Zhang W."/>
            <person name="Slipinski A."/>
            <person name="Escalona H.E."/>
            <person name="Waterhouse R.M."/>
            <person name="Zwick A."/>
            <person name="Pang H."/>
        </authorList>
    </citation>
    <scope>NUCLEOTIDE SEQUENCE [LARGE SCALE GENOMIC DNA]</scope>
    <source>
        <strain evidence="8">SYSU2018</strain>
    </source>
</reference>
<feature type="compositionally biased region" description="Basic and acidic residues" evidence="6">
    <location>
        <begin position="726"/>
        <end position="743"/>
    </location>
</feature>
<dbReference type="CDD" id="cd09233">
    <property type="entry name" value="ACE1-Sec16-like"/>
    <property type="match status" value="1"/>
</dbReference>
<evidence type="ECO:0000313" key="8">
    <source>
        <dbReference type="EMBL" id="KAL3278661.1"/>
    </source>
</evidence>
<feature type="compositionally biased region" description="Polar residues" evidence="6">
    <location>
        <begin position="518"/>
        <end position="537"/>
    </location>
</feature>
<feature type="compositionally biased region" description="Basic and acidic residues" evidence="6">
    <location>
        <begin position="796"/>
        <end position="825"/>
    </location>
</feature>
<dbReference type="Gene3D" id="1.25.40.1030">
    <property type="match status" value="1"/>
</dbReference>
<comment type="similarity">
    <text evidence="2">Belongs to the SEC16 family.</text>
</comment>
<evidence type="ECO:0000256" key="1">
    <source>
        <dbReference type="ARBA" id="ARBA00004240"/>
    </source>
</evidence>
<evidence type="ECO:0000256" key="2">
    <source>
        <dbReference type="ARBA" id="ARBA00005927"/>
    </source>
</evidence>
<dbReference type="GO" id="GO:0016192">
    <property type="term" value="P:vesicle-mediated transport"/>
    <property type="evidence" value="ECO:0007669"/>
    <property type="project" value="UniProtKB-KW"/>
</dbReference>
<feature type="compositionally biased region" description="Low complexity" evidence="6">
    <location>
        <begin position="28"/>
        <end position="68"/>
    </location>
</feature>
<proteinExistence type="inferred from homology"/>
<feature type="domain" description="Sec16 Sec23-binding" evidence="7">
    <location>
        <begin position="1186"/>
        <end position="1420"/>
    </location>
</feature>
<feature type="compositionally biased region" description="Polar residues" evidence="6">
    <location>
        <begin position="596"/>
        <end position="615"/>
    </location>
</feature>
<feature type="region of interest" description="Disordered" evidence="6">
    <location>
        <begin position="1543"/>
        <end position="1640"/>
    </location>
</feature>
<feature type="compositionally biased region" description="Basic and acidic residues" evidence="6">
    <location>
        <begin position="764"/>
        <end position="789"/>
    </location>
</feature>
<feature type="region of interest" description="Disordered" evidence="6">
    <location>
        <begin position="396"/>
        <end position="441"/>
    </location>
</feature>
<evidence type="ECO:0000256" key="3">
    <source>
        <dbReference type="ARBA" id="ARBA00022448"/>
    </source>
</evidence>